<organism evidence="3 4">
    <name type="scientific">Pseudomonas tructae</name>
    <dbReference type="NCBI Taxonomy" id="2518644"/>
    <lineage>
        <taxon>Bacteria</taxon>
        <taxon>Pseudomonadati</taxon>
        <taxon>Pseudomonadota</taxon>
        <taxon>Gammaproteobacteria</taxon>
        <taxon>Pseudomonadales</taxon>
        <taxon>Pseudomonadaceae</taxon>
        <taxon>Pseudomonas</taxon>
    </lineage>
</organism>
<dbReference type="InterPro" id="IPR006860">
    <property type="entry name" value="FecR"/>
</dbReference>
<dbReference type="PANTHER" id="PTHR30273:SF2">
    <property type="entry name" value="PROTEIN FECR"/>
    <property type="match status" value="1"/>
</dbReference>
<dbReference type="Proteomes" id="UP000291130">
    <property type="component" value="Chromosome"/>
</dbReference>
<dbReference type="Pfam" id="PF16220">
    <property type="entry name" value="DUF4880"/>
    <property type="match status" value="1"/>
</dbReference>
<evidence type="ECO:0000313" key="3">
    <source>
        <dbReference type="EMBL" id="QBF26066.1"/>
    </source>
</evidence>
<dbReference type="InterPro" id="IPR032623">
    <property type="entry name" value="FecR_N"/>
</dbReference>
<gene>
    <name evidence="3" type="ORF">EXN22_10290</name>
</gene>
<dbReference type="RefSeq" id="WP_130263946.1">
    <property type="nucleotide sequence ID" value="NZ_CP035952.1"/>
</dbReference>
<dbReference type="KEGG" id="ptk:EXN22_10290"/>
<name>A0A411MGS3_9PSED</name>
<dbReference type="Pfam" id="PF04773">
    <property type="entry name" value="FecR"/>
    <property type="match status" value="1"/>
</dbReference>
<dbReference type="Gene3D" id="2.60.120.1440">
    <property type="match status" value="1"/>
</dbReference>
<reference evidence="3 4" key="1">
    <citation type="submission" date="2019-02" db="EMBL/GenBank/DDBJ databases">
        <title>Complete genome sequence of Pseudomonas sp. SNU WT1 isolated from rainbow trout.</title>
        <authorList>
            <person name="Oh W.T."/>
            <person name="Park S.C."/>
        </authorList>
    </citation>
    <scope>NUCLEOTIDE SEQUENCE [LARGE SCALE GENOMIC DNA]</scope>
    <source>
        <strain evidence="3 4">SNU WT1</strain>
    </source>
</reference>
<sequence>MTPSPFNPRTTREAAQWLTETMEGTLSAEQRQALDHWRAAHPDNERAWLHIEALRRRMAGFEPQAGYQSLSQSGPGHSRRQALKTLAALGLFGCAGQLAYRNFWQPNPGLTYSNGASAPQHISLEDGSRLTLDADSEITVHFDSQQRLVQLRNGRLLLSSGHPADAGRRPLCVATAQGLVRAVGTRFTVEMQGQATQVELFEGAVEVQTQRAPSSTLRLAAGQRVRFTATYIEPATGNQAEPAWSQGLLVADNMRLDAFVAQLSRYRPGLLRCSDEIAGLRVSGVYPLKDTDAALDALPHSLPLQVRRRSRYWVTLNPR</sequence>
<dbReference type="PANTHER" id="PTHR30273">
    <property type="entry name" value="PERIPLASMIC SIGNAL SENSOR AND SIGMA FACTOR ACTIVATOR FECR-RELATED"/>
    <property type="match status" value="1"/>
</dbReference>
<keyword evidence="4" id="KW-1185">Reference proteome</keyword>
<evidence type="ECO:0000259" key="1">
    <source>
        <dbReference type="Pfam" id="PF04773"/>
    </source>
</evidence>
<evidence type="ECO:0000259" key="2">
    <source>
        <dbReference type="Pfam" id="PF16220"/>
    </source>
</evidence>
<dbReference type="OrthoDB" id="1099576at2"/>
<accession>A0A411MGS3</accession>
<feature type="domain" description="FecR N-terminal" evidence="2">
    <location>
        <begin position="12"/>
        <end position="54"/>
    </location>
</feature>
<dbReference type="PIRSF" id="PIRSF018266">
    <property type="entry name" value="FecR"/>
    <property type="match status" value="1"/>
</dbReference>
<protein>
    <submittedName>
        <fullName evidence="3">DUF4880 domain-containing protein</fullName>
    </submittedName>
</protein>
<dbReference type="AlphaFoldDB" id="A0A411MGS3"/>
<dbReference type="GO" id="GO:0016989">
    <property type="term" value="F:sigma factor antagonist activity"/>
    <property type="evidence" value="ECO:0007669"/>
    <property type="project" value="TreeGrafter"/>
</dbReference>
<evidence type="ECO:0000313" key="4">
    <source>
        <dbReference type="Proteomes" id="UP000291130"/>
    </source>
</evidence>
<dbReference type="InterPro" id="IPR012373">
    <property type="entry name" value="Ferrdict_sens_TM"/>
</dbReference>
<dbReference type="EMBL" id="CP035952">
    <property type="protein sequence ID" value="QBF26066.1"/>
    <property type="molecule type" value="Genomic_DNA"/>
</dbReference>
<proteinExistence type="predicted"/>
<feature type="domain" description="FecR protein" evidence="1">
    <location>
        <begin position="114"/>
        <end position="206"/>
    </location>
</feature>